<dbReference type="EMBL" id="CAJQZP010000493">
    <property type="protein sequence ID" value="CAG4964137.1"/>
    <property type="molecule type" value="Genomic_DNA"/>
</dbReference>
<proteinExistence type="predicted"/>
<dbReference type="Proteomes" id="UP000691718">
    <property type="component" value="Unassembled WGS sequence"/>
</dbReference>
<sequence length="210" mass="22807">MSDTQKASWQCPNCHSKQPRGDNTNTPVKQTASSSSPTTASSNVMTRKATKVAGKSPIPQVLSSGALTSSAEIRDIINEALREWATGICSQLNEIRSEVVSFKDSMSFFNEQFEQLKAEMIRGAKTARGGQEIVTYSQSTFSQYTMTSSTNLTTKSSNVNNTALHSYENCLTISSLTVCEYKVERALMGLDGSKTSGLDVLPPDHSKEVC</sequence>
<feature type="region of interest" description="Disordered" evidence="1">
    <location>
        <begin position="1"/>
        <end position="61"/>
    </location>
</feature>
<keyword evidence="3" id="KW-1185">Reference proteome</keyword>
<feature type="compositionally biased region" description="Polar residues" evidence="1">
    <location>
        <begin position="1"/>
        <end position="30"/>
    </location>
</feature>
<evidence type="ECO:0000313" key="2">
    <source>
        <dbReference type="EMBL" id="CAG4964137.1"/>
    </source>
</evidence>
<evidence type="ECO:0000313" key="3">
    <source>
        <dbReference type="Proteomes" id="UP000691718"/>
    </source>
</evidence>
<reference evidence="2" key="1">
    <citation type="submission" date="2021-04" db="EMBL/GenBank/DDBJ databases">
        <authorList>
            <person name="Tunstrom K."/>
        </authorList>
    </citation>
    <scope>NUCLEOTIDE SEQUENCE</scope>
</reference>
<evidence type="ECO:0000256" key="1">
    <source>
        <dbReference type="SAM" id="MobiDB-lite"/>
    </source>
</evidence>
<name>A0A8S3WJ70_PARAO</name>
<gene>
    <name evidence="2" type="ORF">PAPOLLO_LOCUS7096</name>
</gene>
<organism evidence="2 3">
    <name type="scientific">Parnassius apollo</name>
    <name type="common">Apollo butterfly</name>
    <name type="synonym">Papilio apollo</name>
    <dbReference type="NCBI Taxonomy" id="110799"/>
    <lineage>
        <taxon>Eukaryota</taxon>
        <taxon>Metazoa</taxon>
        <taxon>Ecdysozoa</taxon>
        <taxon>Arthropoda</taxon>
        <taxon>Hexapoda</taxon>
        <taxon>Insecta</taxon>
        <taxon>Pterygota</taxon>
        <taxon>Neoptera</taxon>
        <taxon>Endopterygota</taxon>
        <taxon>Lepidoptera</taxon>
        <taxon>Glossata</taxon>
        <taxon>Ditrysia</taxon>
        <taxon>Papilionoidea</taxon>
        <taxon>Papilionidae</taxon>
        <taxon>Parnassiinae</taxon>
        <taxon>Parnassini</taxon>
        <taxon>Parnassius</taxon>
        <taxon>Parnassius</taxon>
    </lineage>
</organism>
<dbReference type="AlphaFoldDB" id="A0A8S3WJ70"/>
<comment type="caution">
    <text evidence="2">The sequence shown here is derived from an EMBL/GenBank/DDBJ whole genome shotgun (WGS) entry which is preliminary data.</text>
</comment>
<accession>A0A8S3WJ70</accession>
<feature type="compositionally biased region" description="Low complexity" evidence="1">
    <location>
        <begin position="31"/>
        <end position="42"/>
    </location>
</feature>
<protein>
    <submittedName>
        <fullName evidence="2">(apollo) hypothetical protein</fullName>
    </submittedName>
</protein>